<protein>
    <submittedName>
        <fullName evidence="1">Uncharacterized protein</fullName>
    </submittedName>
</protein>
<organism evidence="1 2">
    <name type="scientific">Marinobacter zhanjiangensis</name>
    <dbReference type="NCBI Taxonomy" id="578215"/>
    <lineage>
        <taxon>Bacteria</taxon>
        <taxon>Pseudomonadati</taxon>
        <taxon>Pseudomonadota</taxon>
        <taxon>Gammaproteobacteria</taxon>
        <taxon>Pseudomonadales</taxon>
        <taxon>Marinobacteraceae</taxon>
        <taxon>Marinobacter</taxon>
    </lineage>
</organism>
<dbReference type="EMBL" id="BMXV01000001">
    <property type="protein sequence ID" value="GGY60133.1"/>
    <property type="molecule type" value="Genomic_DNA"/>
</dbReference>
<gene>
    <name evidence="1" type="ORF">GCM10007071_03240</name>
</gene>
<evidence type="ECO:0000313" key="1">
    <source>
        <dbReference type="EMBL" id="GGY60133.1"/>
    </source>
</evidence>
<comment type="caution">
    <text evidence="1">The sequence shown here is derived from an EMBL/GenBank/DDBJ whole genome shotgun (WGS) entry which is preliminary data.</text>
</comment>
<proteinExistence type="predicted"/>
<evidence type="ECO:0000313" key="2">
    <source>
        <dbReference type="Proteomes" id="UP000601597"/>
    </source>
</evidence>
<sequence>MGGQASAKAGESTSIRRYTERADAHNRLWCRQFGGFPVPDTRQQASVDPLLLDRWQHIIGIPPGAFSAGGATAGNDARLVCFRVLAPTGFREKHASRVFLCPVHQYREFAERP</sequence>
<accession>A0ABQ3ALC6</accession>
<dbReference type="Proteomes" id="UP000601597">
    <property type="component" value="Unassembled WGS sequence"/>
</dbReference>
<name>A0ABQ3ALC6_9GAMM</name>
<keyword evidence="2" id="KW-1185">Reference proteome</keyword>
<reference evidence="2" key="1">
    <citation type="journal article" date="2019" name="Int. J. Syst. Evol. Microbiol.">
        <title>The Global Catalogue of Microorganisms (GCM) 10K type strain sequencing project: providing services to taxonomists for standard genome sequencing and annotation.</title>
        <authorList>
            <consortium name="The Broad Institute Genomics Platform"/>
            <consortium name="The Broad Institute Genome Sequencing Center for Infectious Disease"/>
            <person name="Wu L."/>
            <person name="Ma J."/>
        </authorList>
    </citation>
    <scope>NUCLEOTIDE SEQUENCE [LARGE SCALE GENOMIC DNA]</scope>
    <source>
        <strain evidence="2">KCTC 22280</strain>
    </source>
</reference>